<proteinExistence type="predicted"/>
<keyword evidence="2" id="KW-1185">Reference proteome</keyword>
<protein>
    <submittedName>
        <fullName evidence="1">Uncharacterized protein</fullName>
    </submittedName>
</protein>
<gene>
    <name evidence="1" type="ORF">ECRASSUSDP1_LOCUS17171</name>
</gene>
<dbReference type="EMBL" id="CAMPGE010017311">
    <property type="protein sequence ID" value="CAI2375806.1"/>
    <property type="molecule type" value="Genomic_DNA"/>
</dbReference>
<evidence type="ECO:0000313" key="1">
    <source>
        <dbReference type="EMBL" id="CAI2375806.1"/>
    </source>
</evidence>
<name>A0AAD1XMU5_EUPCR</name>
<dbReference type="AlphaFoldDB" id="A0AAD1XMU5"/>
<organism evidence="1 2">
    <name type="scientific">Euplotes crassus</name>
    <dbReference type="NCBI Taxonomy" id="5936"/>
    <lineage>
        <taxon>Eukaryota</taxon>
        <taxon>Sar</taxon>
        <taxon>Alveolata</taxon>
        <taxon>Ciliophora</taxon>
        <taxon>Intramacronucleata</taxon>
        <taxon>Spirotrichea</taxon>
        <taxon>Hypotrichia</taxon>
        <taxon>Euplotida</taxon>
        <taxon>Euplotidae</taxon>
        <taxon>Moneuplotes</taxon>
    </lineage>
</organism>
<accession>A0AAD1XMU5</accession>
<reference evidence="1" key="1">
    <citation type="submission" date="2023-07" db="EMBL/GenBank/DDBJ databases">
        <authorList>
            <consortium name="AG Swart"/>
            <person name="Singh M."/>
            <person name="Singh A."/>
            <person name="Seah K."/>
            <person name="Emmerich C."/>
        </authorList>
    </citation>
    <scope>NUCLEOTIDE SEQUENCE</scope>
    <source>
        <strain evidence="1">DP1</strain>
    </source>
</reference>
<sequence length="209" mass="24767">MILYSWLGACRKTWTLLTGQEKCYIVIYSNQDVYKKPYLKKFGSLRLPNIKKLSVVKDKQKDRMVYEKYFSPLKHETNFLELSANNEGGKLGWLLPLIVKNTLKLEKLYFNYFMISMKELKRIFSASDSVKYLFFHQCNFVDATNLEMVKPPVGWQKRRKDTQNILAILCAFPATIEEFDQMFRRFYPEANIQVLMNLIPSFSARYHPK</sequence>
<dbReference type="Proteomes" id="UP001295684">
    <property type="component" value="Unassembled WGS sequence"/>
</dbReference>
<comment type="caution">
    <text evidence="1">The sequence shown here is derived from an EMBL/GenBank/DDBJ whole genome shotgun (WGS) entry which is preliminary data.</text>
</comment>
<evidence type="ECO:0000313" key="2">
    <source>
        <dbReference type="Proteomes" id="UP001295684"/>
    </source>
</evidence>